<dbReference type="GO" id="GO:0000049">
    <property type="term" value="F:tRNA binding"/>
    <property type="evidence" value="ECO:0007669"/>
    <property type="project" value="UniProtKB-KW"/>
</dbReference>
<keyword evidence="10" id="KW-1015">Disulfide bond</keyword>
<protein>
    <recommendedName>
        <fullName evidence="3">tRNA-5-taurinomethyluridine 2-sulfurtransferase</fullName>
        <ecNumber evidence="3">2.8.1.14</ecNumber>
    </recommendedName>
</protein>
<dbReference type="InterPro" id="IPR046884">
    <property type="entry name" value="MnmA-like_central"/>
</dbReference>
<evidence type="ECO:0000259" key="13">
    <source>
        <dbReference type="Pfam" id="PF20259"/>
    </source>
</evidence>
<evidence type="ECO:0000256" key="2">
    <source>
        <dbReference type="ARBA" id="ARBA00006191"/>
    </source>
</evidence>
<evidence type="ECO:0000256" key="5">
    <source>
        <dbReference type="ARBA" id="ARBA00022679"/>
    </source>
</evidence>
<dbReference type="Pfam" id="PF03054">
    <property type="entry name" value="tRNA_Me_trans"/>
    <property type="match status" value="1"/>
</dbReference>
<dbReference type="PANTHER" id="PTHR43052:SF1">
    <property type="entry name" value="TRNA-5-TAURINOMETHYLURIDINE 2-SULFURTRANSFERASE"/>
    <property type="match status" value="1"/>
</dbReference>
<keyword evidence="8" id="KW-0067">ATP-binding</keyword>
<evidence type="ECO:0000256" key="10">
    <source>
        <dbReference type="ARBA" id="ARBA00023157"/>
    </source>
</evidence>
<evidence type="ECO:0000256" key="11">
    <source>
        <dbReference type="ARBA" id="ARBA00049564"/>
    </source>
</evidence>
<name>A0A8J9S9H4_PHATR</name>
<comment type="function">
    <text evidence="1">Catalyzes the 2-thiolation of uridine at the wobble position (U34) of mitochondrial tRNA(Lys), tRNA(Glu) and tRNA(Gln). Required for the formation of 5-taurinomethyl-2-thiouridine (tm5s2U) of mitochondrial tRNA(Lys), tRNA(Glu), and tRNA(Gln) at the wobble position. ATP is required to activate the C2 atom of the wobble base.</text>
</comment>
<dbReference type="Proteomes" id="UP000836788">
    <property type="component" value="Chromosome 19"/>
</dbReference>
<dbReference type="Gene3D" id="2.30.30.280">
    <property type="entry name" value="Adenine nucleotide alpha hydrolases-like domains"/>
    <property type="match status" value="1"/>
</dbReference>
<dbReference type="AlphaFoldDB" id="A0A8J9S9H4"/>
<dbReference type="InterPro" id="IPR004506">
    <property type="entry name" value="MnmA-like"/>
</dbReference>
<dbReference type="Pfam" id="PF20258">
    <property type="entry name" value="tRNA_Me_trans_C"/>
    <property type="match status" value="1"/>
</dbReference>
<dbReference type="GO" id="GO:0008033">
    <property type="term" value="P:tRNA processing"/>
    <property type="evidence" value="ECO:0007669"/>
    <property type="project" value="UniProtKB-KW"/>
</dbReference>
<organism evidence="14">
    <name type="scientific">Phaeodactylum tricornutum</name>
    <name type="common">Diatom</name>
    <dbReference type="NCBI Taxonomy" id="2850"/>
    <lineage>
        <taxon>Eukaryota</taxon>
        <taxon>Sar</taxon>
        <taxon>Stramenopiles</taxon>
        <taxon>Ochrophyta</taxon>
        <taxon>Bacillariophyta</taxon>
        <taxon>Bacillariophyceae</taxon>
        <taxon>Bacillariophycidae</taxon>
        <taxon>Naviculales</taxon>
        <taxon>Phaeodactylaceae</taxon>
        <taxon>Phaeodactylum</taxon>
    </lineage>
</organism>
<feature type="non-terminal residue" evidence="14">
    <location>
        <position position="1"/>
    </location>
</feature>
<dbReference type="InterPro" id="IPR051305">
    <property type="entry name" value="tRNA_2-thiouridylase_MnmA"/>
</dbReference>
<dbReference type="EC" id="2.8.1.14" evidence="3"/>
<keyword evidence="7" id="KW-0547">Nucleotide-binding</keyword>
<dbReference type="Gene3D" id="2.40.30.10">
    <property type="entry name" value="Translation factors"/>
    <property type="match status" value="1"/>
</dbReference>
<evidence type="ECO:0000256" key="4">
    <source>
        <dbReference type="ARBA" id="ARBA00022555"/>
    </source>
</evidence>
<gene>
    <name evidence="14" type="ORF">PTTT1_LOCUS23614</name>
</gene>
<dbReference type="Gene3D" id="3.40.50.620">
    <property type="entry name" value="HUPs"/>
    <property type="match status" value="1"/>
</dbReference>
<proteinExistence type="inferred from homology"/>
<dbReference type="EMBL" id="OU594960">
    <property type="protein sequence ID" value="CAG9283684.1"/>
    <property type="molecule type" value="Genomic_DNA"/>
</dbReference>
<comment type="similarity">
    <text evidence="2">Belongs to the MnmA/TRMU family.</text>
</comment>
<evidence type="ECO:0000313" key="14">
    <source>
        <dbReference type="EMBL" id="CAG9283684.1"/>
    </source>
</evidence>
<evidence type="ECO:0000256" key="6">
    <source>
        <dbReference type="ARBA" id="ARBA00022694"/>
    </source>
</evidence>
<dbReference type="NCBIfam" id="TIGR00420">
    <property type="entry name" value="trmU"/>
    <property type="match status" value="1"/>
</dbReference>
<dbReference type="CDD" id="cd01998">
    <property type="entry name" value="MnmA_TRMU-like"/>
    <property type="match status" value="1"/>
</dbReference>
<dbReference type="PANTHER" id="PTHR43052">
    <property type="match status" value="1"/>
</dbReference>
<feature type="domain" description="tRNA-specific 2-thiouridylase MnmA-like central" evidence="13">
    <location>
        <begin position="204"/>
        <end position="272"/>
    </location>
</feature>
<comment type="catalytic activity">
    <reaction evidence="11">
        <text>5-taurinomethyluridine(34) in tRNA + S-sulfanyl-L-cysteinyl-[protein] + AH2 + ATP = 5-taurinomethyl-2-thiouridine(34) in tRNA + L-cysteinyl-[protein] + A + AMP + diphosphate + H(+)</text>
        <dbReference type="Rhea" id="RHEA:47040"/>
        <dbReference type="Rhea" id="RHEA-COMP:10131"/>
        <dbReference type="Rhea" id="RHEA-COMP:11726"/>
        <dbReference type="Rhea" id="RHEA-COMP:11732"/>
        <dbReference type="Rhea" id="RHEA-COMP:11733"/>
        <dbReference type="ChEBI" id="CHEBI:13193"/>
        <dbReference type="ChEBI" id="CHEBI:15378"/>
        <dbReference type="ChEBI" id="CHEBI:17499"/>
        <dbReference type="ChEBI" id="CHEBI:29950"/>
        <dbReference type="ChEBI" id="CHEBI:30616"/>
        <dbReference type="ChEBI" id="CHEBI:33019"/>
        <dbReference type="ChEBI" id="CHEBI:61963"/>
        <dbReference type="ChEBI" id="CHEBI:87171"/>
        <dbReference type="ChEBI" id="CHEBI:87172"/>
        <dbReference type="ChEBI" id="CHEBI:456215"/>
        <dbReference type="EC" id="2.8.1.14"/>
    </reaction>
</comment>
<feature type="domain" description="tRNA-specific 2-thiouridylase MnmA-like C-terminal" evidence="12">
    <location>
        <begin position="285"/>
        <end position="366"/>
    </location>
</feature>
<dbReference type="InterPro" id="IPR023382">
    <property type="entry name" value="MnmA-like_central_sf"/>
</dbReference>
<dbReference type="FunFam" id="2.30.30.280:FF:000001">
    <property type="entry name" value="tRNA-specific 2-thiouridylase MnmA"/>
    <property type="match status" value="1"/>
</dbReference>
<dbReference type="SUPFAM" id="SSF52402">
    <property type="entry name" value="Adenine nucleotide alpha hydrolases-like"/>
    <property type="match status" value="1"/>
</dbReference>
<evidence type="ECO:0000256" key="8">
    <source>
        <dbReference type="ARBA" id="ARBA00022840"/>
    </source>
</evidence>
<keyword evidence="4" id="KW-0820">tRNA-binding</keyword>
<evidence type="ECO:0000256" key="7">
    <source>
        <dbReference type="ARBA" id="ARBA00022741"/>
    </source>
</evidence>
<evidence type="ECO:0000256" key="3">
    <source>
        <dbReference type="ARBA" id="ARBA00011953"/>
    </source>
</evidence>
<keyword evidence="6" id="KW-0819">tRNA processing</keyword>
<evidence type="ECO:0000259" key="12">
    <source>
        <dbReference type="Pfam" id="PF20258"/>
    </source>
</evidence>
<accession>A0A8J9S9H4</accession>
<keyword evidence="9" id="KW-0694">RNA-binding</keyword>
<dbReference type="InterPro" id="IPR014729">
    <property type="entry name" value="Rossmann-like_a/b/a_fold"/>
</dbReference>
<dbReference type="GO" id="GO:0061708">
    <property type="term" value="F:tRNA-5-taurinomethyluridine 2-sulfurtransferase"/>
    <property type="evidence" value="ECO:0007669"/>
    <property type="project" value="UniProtKB-EC"/>
</dbReference>
<evidence type="ECO:0000256" key="1">
    <source>
        <dbReference type="ARBA" id="ARBA00003986"/>
    </source>
</evidence>
<sequence length="368" mass="40814">VALLLSGGVDSSVALNLLVQQGYDVTAFYLKIWLEDELAHLGHCPWEDDYRVCQEVCEQAGIPLETVSLQNAYKSRVIAYTVHEAEQGRTPNPDIMCNSRVKFGCFYEAIDQREFDFVASGHYAQLVKDTETGSMRLLRAPDPIKDQSYFLCTLTQDQLQRVLFPIGHLQKSQVRDLADEFILPNRLRPDSQGLCFLGKVKFDEFLAVYLGTRPGPIVDAGTGDVVGQHHGVWYHTVGQRKGIGRVLDPLATSRGPWYVVAKDPGKDVVYCSNQYDEDIFTASRSEFAVENIHWIAGQAPPNLLKGDGGRFVMKIRHGPDLVKGTLRLTNTAGEGDVKLDSKDGGLAPGQYVVFYKDEECLGAGVISE</sequence>
<feature type="non-terminal residue" evidence="14">
    <location>
        <position position="368"/>
    </location>
</feature>
<reference evidence="14" key="1">
    <citation type="submission" date="2022-02" db="EMBL/GenBank/DDBJ databases">
        <authorList>
            <person name="Giguere J D."/>
        </authorList>
    </citation>
    <scope>NUCLEOTIDE SEQUENCE</scope>
    <source>
        <strain evidence="14">CCAP 1055/1</strain>
    </source>
</reference>
<dbReference type="InterPro" id="IPR046885">
    <property type="entry name" value="MnmA-like_C"/>
</dbReference>
<dbReference type="NCBIfam" id="NF001138">
    <property type="entry name" value="PRK00143.1"/>
    <property type="match status" value="1"/>
</dbReference>
<evidence type="ECO:0000256" key="9">
    <source>
        <dbReference type="ARBA" id="ARBA00022884"/>
    </source>
</evidence>
<dbReference type="HAMAP" id="MF_00144">
    <property type="entry name" value="tRNA_thiouridyl_MnmA"/>
    <property type="match status" value="1"/>
</dbReference>
<keyword evidence="5" id="KW-0808">Transferase</keyword>
<dbReference type="Pfam" id="PF20259">
    <property type="entry name" value="tRNA_Me_trans_M"/>
    <property type="match status" value="1"/>
</dbReference>
<dbReference type="GO" id="GO:0005524">
    <property type="term" value="F:ATP binding"/>
    <property type="evidence" value="ECO:0007669"/>
    <property type="project" value="UniProtKB-KW"/>
</dbReference>